<keyword evidence="2" id="KW-1185">Reference proteome</keyword>
<comment type="caution">
    <text evidence="1">The sequence shown here is derived from an EMBL/GenBank/DDBJ whole genome shotgun (WGS) entry which is preliminary data.</text>
</comment>
<name>A0A9P6NLU5_9BASI</name>
<reference evidence="1" key="1">
    <citation type="submission" date="2013-11" db="EMBL/GenBank/DDBJ databases">
        <title>Genome sequence of the fusiform rust pathogen reveals effectors for host alternation and coevolution with pine.</title>
        <authorList>
            <consortium name="DOE Joint Genome Institute"/>
            <person name="Smith K."/>
            <person name="Pendleton A."/>
            <person name="Kubisiak T."/>
            <person name="Anderson C."/>
            <person name="Salamov A."/>
            <person name="Aerts A."/>
            <person name="Riley R."/>
            <person name="Clum A."/>
            <person name="Lindquist E."/>
            <person name="Ence D."/>
            <person name="Campbell M."/>
            <person name="Kronenberg Z."/>
            <person name="Feau N."/>
            <person name="Dhillon B."/>
            <person name="Hamelin R."/>
            <person name="Burleigh J."/>
            <person name="Smith J."/>
            <person name="Yandell M."/>
            <person name="Nelson C."/>
            <person name="Grigoriev I."/>
            <person name="Davis J."/>
        </authorList>
    </citation>
    <scope>NUCLEOTIDE SEQUENCE</scope>
    <source>
        <strain evidence="1">G11</strain>
    </source>
</reference>
<dbReference type="InterPro" id="IPR024242">
    <property type="entry name" value="NCE101"/>
</dbReference>
<dbReference type="EMBL" id="MU167261">
    <property type="protein sequence ID" value="KAG0146388.1"/>
    <property type="molecule type" value="Genomic_DNA"/>
</dbReference>
<gene>
    <name evidence="1" type="ORF">CROQUDRAFT_671153</name>
</gene>
<protein>
    <submittedName>
        <fullName evidence="1">Uncharacterized protein</fullName>
    </submittedName>
</protein>
<organism evidence="1 2">
    <name type="scientific">Cronartium quercuum f. sp. fusiforme G11</name>
    <dbReference type="NCBI Taxonomy" id="708437"/>
    <lineage>
        <taxon>Eukaryota</taxon>
        <taxon>Fungi</taxon>
        <taxon>Dikarya</taxon>
        <taxon>Basidiomycota</taxon>
        <taxon>Pucciniomycotina</taxon>
        <taxon>Pucciniomycetes</taxon>
        <taxon>Pucciniales</taxon>
        <taxon>Coleosporiaceae</taxon>
        <taxon>Cronartium</taxon>
    </lineage>
</organism>
<evidence type="ECO:0000313" key="2">
    <source>
        <dbReference type="Proteomes" id="UP000886653"/>
    </source>
</evidence>
<proteinExistence type="predicted"/>
<dbReference type="OrthoDB" id="2155101at2759"/>
<sequence>MPYLLSRAADPIFGVFSGLLAFYLTEMRESREWRERSASTTGTALAPPPASLRELLKWKYHQRFPASPISTHLNAPDGTDEVLEMIASELKNESSS</sequence>
<accession>A0A9P6NLU5</accession>
<dbReference type="GO" id="GO:0009306">
    <property type="term" value="P:protein secretion"/>
    <property type="evidence" value="ECO:0007669"/>
    <property type="project" value="InterPro"/>
</dbReference>
<evidence type="ECO:0000313" key="1">
    <source>
        <dbReference type="EMBL" id="KAG0146388.1"/>
    </source>
</evidence>
<dbReference type="Proteomes" id="UP000886653">
    <property type="component" value="Unassembled WGS sequence"/>
</dbReference>
<dbReference type="AlphaFoldDB" id="A0A9P6NLU5"/>
<dbReference type="Pfam" id="PF11654">
    <property type="entry name" value="NCE101"/>
    <property type="match status" value="1"/>
</dbReference>